<gene>
    <name evidence="1" type="ORF">M9H77_20348</name>
</gene>
<protein>
    <submittedName>
        <fullName evidence="1">Uncharacterized protein</fullName>
    </submittedName>
</protein>
<dbReference type="Proteomes" id="UP001060085">
    <property type="component" value="Linkage Group LG05"/>
</dbReference>
<proteinExistence type="predicted"/>
<dbReference type="EMBL" id="CM044705">
    <property type="protein sequence ID" value="KAI5661025.1"/>
    <property type="molecule type" value="Genomic_DNA"/>
</dbReference>
<keyword evidence="2" id="KW-1185">Reference proteome</keyword>
<organism evidence="1 2">
    <name type="scientific">Catharanthus roseus</name>
    <name type="common">Madagascar periwinkle</name>
    <name type="synonym">Vinca rosea</name>
    <dbReference type="NCBI Taxonomy" id="4058"/>
    <lineage>
        <taxon>Eukaryota</taxon>
        <taxon>Viridiplantae</taxon>
        <taxon>Streptophyta</taxon>
        <taxon>Embryophyta</taxon>
        <taxon>Tracheophyta</taxon>
        <taxon>Spermatophyta</taxon>
        <taxon>Magnoliopsida</taxon>
        <taxon>eudicotyledons</taxon>
        <taxon>Gunneridae</taxon>
        <taxon>Pentapetalae</taxon>
        <taxon>asterids</taxon>
        <taxon>lamiids</taxon>
        <taxon>Gentianales</taxon>
        <taxon>Apocynaceae</taxon>
        <taxon>Rauvolfioideae</taxon>
        <taxon>Vinceae</taxon>
        <taxon>Catharanthinae</taxon>
        <taxon>Catharanthus</taxon>
    </lineage>
</organism>
<reference evidence="2" key="1">
    <citation type="journal article" date="2023" name="Nat. Plants">
        <title>Single-cell RNA sequencing provides a high-resolution roadmap for understanding the multicellular compartmentation of specialized metabolism.</title>
        <authorList>
            <person name="Sun S."/>
            <person name="Shen X."/>
            <person name="Li Y."/>
            <person name="Li Y."/>
            <person name="Wang S."/>
            <person name="Li R."/>
            <person name="Zhang H."/>
            <person name="Shen G."/>
            <person name="Guo B."/>
            <person name="Wei J."/>
            <person name="Xu J."/>
            <person name="St-Pierre B."/>
            <person name="Chen S."/>
            <person name="Sun C."/>
        </authorList>
    </citation>
    <scope>NUCLEOTIDE SEQUENCE [LARGE SCALE GENOMIC DNA]</scope>
</reference>
<sequence length="969" mass="109080">MRKPSQNFAIRFAATGARRNHSSTSQPPPPPAITIDLPVNSHTLREYVVSSQWQFIKHVSPSLNSTLISATLLNLRSSPELILNFIENLEPSTLSIDCYCLAVSILSRNPSPKQAMQLIKKVIEFRIASNEKIFYGLVSARDKLNRSSSIVFDLLIRVLCELKKVDGALECFKMMEEKNILPKIETCNTMLSLFLRLNRIQMAWALYAEMLRLRINSSVCTFNIMINLLCKEGKLKKAKEFMRQMEGLGFKPNLVTYNTIINGSCLNGNLQEANKIFESMKLKGVEPDTYTYSSLISGLCKERKAEEASALFMNMKECGLVPTAVTYNTLIDGYSNKGDLNKAFYYRDEMVKSGIMPTTSTYNVLIHALLLEGMVAEAENLVKEMGEKGLVPDAITYNILITWHCRAGNAKKAFGLHDEMLINGIQPTSVTYTSLIYVLGKRNKMKEADDLYAKVLGRAILPDIIMFNALIDGHCANGNVERALQLLVEMDKMKVPPDEVTYNTIMQGFCREGRVEDACEFLANMKEKGIKPDHISYSTLISGYSRKGDMEDAFRVLDEMLNIGLNPTLLTYNALIKGLCKNQQGDLAEELLKEMVKKGISPDDSTYISLIEGIGNVDEFLRKKDILIHLWKHMHQAPVFYYITYLLPVLDMNFIECCEEGILLEHQIFKMGKFLEHLVAGSAVAFLGLWHTFNTVRAYYDEPAKFLSRSWYPFKSPLRKLESLELILILSFSILSIFVQILDLNSVHFSFKLHNLEHATMFLHLAVFAGFTLFAELGNLSEILHCFSGILASSVFAQELFLLHYHSTDHVGVEGHYHWLFELIVCVSLLSAMAATISPTNFPASLVLSISIILQGCWFMIMAFMLWIPDFVSQGCSTQIDDTRSKHGAVICQSPEADFRARALANLQFSWMVSGVMIFVGGICLASTRSPTPRGRVSSSSSTDYQQLNYRIADIPLTVTGFKQDCMPE</sequence>
<accession>A0ACC0AL86</accession>
<evidence type="ECO:0000313" key="1">
    <source>
        <dbReference type="EMBL" id="KAI5661025.1"/>
    </source>
</evidence>
<comment type="caution">
    <text evidence="1">The sequence shown here is derived from an EMBL/GenBank/DDBJ whole genome shotgun (WGS) entry which is preliminary data.</text>
</comment>
<name>A0ACC0AL86_CATRO</name>
<evidence type="ECO:0000313" key="2">
    <source>
        <dbReference type="Proteomes" id="UP001060085"/>
    </source>
</evidence>